<evidence type="ECO:0000313" key="4">
    <source>
        <dbReference type="EMBL" id="QDZ16057.1"/>
    </source>
</evidence>
<dbReference type="RefSeq" id="WP_146322061.1">
    <property type="nucleotide sequence ID" value="NZ_CP042305.1"/>
</dbReference>
<sequence>MNLKRLGAVIGAAALLAAGAVVGIAAPASAHTAVVSGTASCQSDGTYTITWTYKQTLTPDGDHADVKVTSHAPEPSTLYATGVGVSAPVDGQLWLNAWTDHASSGGQTGIPTRTGNWTTTFTQAGVAGTSKVATVSVQTDWQGWGSADNDGIVQLTGDCATAKARDAVASAIVTPPTCASTSTVQFAIEHATWDSDGYSTQPGTHTRKATADVGHLFSDGHAHTSVTYVIQKKLKSSHCTPTTYQTVVWQMPTKPADSSSATWPQTFVSATPETTETLDVDVPTTCGTYYQVDSYIDNATTQSLIAAAKNGTRLTSPNHPAESLAPGGLNTAWRFVINADCTTVVVPDVTWTDNVCGNGTSNATLTLPAVEGVVWHVNNPNTAEAPGTYPMNAGGPNIITATAAPGYVLSAPYEKSITFGPVRTYQSTTPGTDNCYQPPTIDACTNPLPGILSTNLDANGWDFSDTRSLGTNTYVSHGLKVSTTGNTSEAKAAGYHPVDIPLKDVGTPSIDLDGVTGVAPGLQLGIDRDGNGTWDGYLVSEGDTYGAGMWWTNKDGFGVAAGGGYPSLGTLQDYLTANPNAKVVSVGYSLGSGVEGSAIIRSITVGCQTFTFDHQSVQGAVASASASAPATCHAASTESFTIDNAEWQGPATQNDDGSWSRTAVATGDYVFADGSTTETVTYTLTPADASQCAKPTLDGSAVTGKCLADAPWIFYDVVVDNPDHVALDSHDVTITMSDGKGDTWSKKLGTIDSSTEGAGATADTTELSDKVLWPGASVAADGVTPTGWPGWTQNASGAWVETTGNFAWTRSVTSATLEVNPSLSVEVSYPPATPSCAAQPPVTTTDAVSTPSPDASTSAASSGTGLAETGSNLVFPLVAGGAIIVLGGAALAFALIRRRKTGTEQ</sequence>
<dbReference type="AlphaFoldDB" id="A0A5B8M5Z6"/>
<evidence type="ECO:0008006" key="6">
    <source>
        <dbReference type="Google" id="ProtNLM"/>
    </source>
</evidence>
<accession>A0A5B8M5Z6</accession>
<gene>
    <name evidence="4" type="ORF">FPZ11_15925</name>
</gene>
<keyword evidence="2" id="KW-0472">Membrane</keyword>
<keyword evidence="5" id="KW-1185">Reference proteome</keyword>
<proteinExistence type="predicted"/>
<feature type="transmembrane region" description="Helical" evidence="2">
    <location>
        <begin position="873"/>
        <end position="896"/>
    </location>
</feature>
<reference evidence="4 5" key="1">
    <citation type="submission" date="2019-07" db="EMBL/GenBank/DDBJ databases">
        <title>Full genome sequence of Humibacter sp. WJ7-1.</title>
        <authorList>
            <person name="Im W.-T."/>
        </authorList>
    </citation>
    <scope>NUCLEOTIDE SEQUENCE [LARGE SCALE GENOMIC DNA]</scope>
    <source>
        <strain evidence="4 5">WJ7-1</strain>
    </source>
</reference>
<organism evidence="4 5">
    <name type="scientific">Humibacter ginsenosidimutans</name>
    <dbReference type="NCBI Taxonomy" id="2599293"/>
    <lineage>
        <taxon>Bacteria</taxon>
        <taxon>Bacillati</taxon>
        <taxon>Actinomycetota</taxon>
        <taxon>Actinomycetes</taxon>
        <taxon>Micrococcales</taxon>
        <taxon>Microbacteriaceae</taxon>
        <taxon>Humibacter</taxon>
    </lineage>
</organism>
<evidence type="ECO:0000256" key="2">
    <source>
        <dbReference type="SAM" id="Phobius"/>
    </source>
</evidence>
<keyword evidence="3" id="KW-0732">Signal</keyword>
<keyword evidence="2" id="KW-0812">Transmembrane</keyword>
<feature type="chain" id="PRO_5022881940" description="LPXTG cell wall anchor domain-containing protein" evidence="3">
    <location>
        <begin position="31"/>
        <end position="905"/>
    </location>
</feature>
<evidence type="ECO:0000313" key="5">
    <source>
        <dbReference type="Proteomes" id="UP000320216"/>
    </source>
</evidence>
<dbReference type="OrthoDB" id="3783029at2"/>
<protein>
    <recommendedName>
        <fullName evidence="6">LPXTG cell wall anchor domain-containing protein</fullName>
    </recommendedName>
</protein>
<dbReference type="Proteomes" id="UP000320216">
    <property type="component" value="Chromosome"/>
</dbReference>
<feature type="compositionally biased region" description="Low complexity" evidence="1">
    <location>
        <begin position="849"/>
        <end position="863"/>
    </location>
</feature>
<dbReference type="KEGG" id="huw:FPZ11_15925"/>
<evidence type="ECO:0000256" key="1">
    <source>
        <dbReference type="SAM" id="MobiDB-lite"/>
    </source>
</evidence>
<dbReference type="EMBL" id="CP042305">
    <property type="protein sequence ID" value="QDZ16057.1"/>
    <property type="molecule type" value="Genomic_DNA"/>
</dbReference>
<feature type="region of interest" description="Disordered" evidence="1">
    <location>
        <begin position="833"/>
        <end position="863"/>
    </location>
</feature>
<feature type="signal peptide" evidence="3">
    <location>
        <begin position="1"/>
        <end position="30"/>
    </location>
</feature>
<name>A0A5B8M5Z6_9MICO</name>
<keyword evidence="2" id="KW-1133">Transmembrane helix</keyword>
<evidence type="ECO:0000256" key="3">
    <source>
        <dbReference type="SAM" id="SignalP"/>
    </source>
</evidence>